<reference evidence="3" key="1">
    <citation type="submission" date="2018-09" db="EMBL/GenBank/DDBJ databases">
        <title>Chryseolinea sp. KIS68-18 isolated from soil.</title>
        <authorList>
            <person name="Weon H.-Y."/>
            <person name="Kwon S.-W."/>
            <person name="Lee S.A."/>
        </authorList>
    </citation>
    <scope>NUCLEOTIDE SEQUENCE [LARGE SCALE GENOMIC DNA]</scope>
    <source>
        <strain evidence="3">KIS68-18</strain>
    </source>
</reference>
<evidence type="ECO:0000313" key="2">
    <source>
        <dbReference type="EMBL" id="AYB29350.1"/>
    </source>
</evidence>
<gene>
    <name evidence="2" type="ORF">D4L85_01565</name>
</gene>
<proteinExistence type="predicted"/>
<feature type="transmembrane region" description="Helical" evidence="1">
    <location>
        <begin position="102"/>
        <end position="122"/>
    </location>
</feature>
<organism evidence="2 3">
    <name type="scientific">Chryseolinea soli</name>
    <dbReference type="NCBI Taxonomy" id="2321403"/>
    <lineage>
        <taxon>Bacteria</taxon>
        <taxon>Pseudomonadati</taxon>
        <taxon>Bacteroidota</taxon>
        <taxon>Cytophagia</taxon>
        <taxon>Cytophagales</taxon>
        <taxon>Fulvivirgaceae</taxon>
        <taxon>Chryseolinea</taxon>
    </lineage>
</organism>
<keyword evidence="3" id="KW-1185">Reference proteome</keyword>
<accession>A0A385SIZ3</accession>
<dbReference type="Proteomes" id="UP000266183">
    <property type="component" value="Chromosome"/>
</dbReference>
<keyword evidence="1" id="KW-1133">Transmembrane helix</keyword>
<dbReference type="EMBL" id="CP032382">
    <property type="protein sequence ID" value="AYB29350.1"/>
    <property type="molecule type" value="Genomic_DNA"/>
</dbReference>
<protein>
    <submittedName>
        <fullName evidence="2">Uncharacterized protein</fullName>
    </submittedName>
</protein>
<dbReference type="KEGG" id="chk:D4L85_01565"/>
<keyword evidence="1" id="KW-0812">Transmembrane</keyword>
<dbReference type="OrthoDB" id="981011at2"/>
<evidence type="ECO:0000256" key="1">
    <source>
        <dbReference type="SAM" id="Phobius"/>
    </source>
</evidence>
<sequence>MALIVLLSVCATAQAQYYRALGAAQSTAVVSPLVQKNTKRILYEASKPPGLRMRGAGTIMTICGGGLIIAGAIIAANADPNSGQTYVNSNGSTYTDGEVDQAMGVLGIVAGVGLTVPGVILWTKGNKKYQRYLETQTAFNFTKNGVGLTYRF</sequence>
<keyword evidence="1" id="KW-0472">Membrane</keyword>
<name>A0A385SIZ3_9BACT</name>
<dbReference type="AlphaFoldDB" id="A0A385SIZ3"/>
<evidence type="ECO:0000313" key="3">
    <source>
        <dbReference type="Proteomes" id="UP000266183"/>
    </source>
</evidence>
<dbReference type="RefSeq" id="WP_119752669.1">
    <property type="nucleotide sequence ID" value="NZ_CP032382.1"/>
</dbReference>